<dbReference type="InterPro" id="IPR003607">
    <property type="entry name" value="HD/PDEase_dom"/>
</dbReference>
<dbReference type="InterPro" id="IPR006674">
    <property type="entry name" value="HD_domain"/>
</dbReference>
<comment type="caution">
    <text evidence="2">The sequence shown here is derived from an EMBL/GenBank/DDBJ whole genome shotgun (WGS) entry which is preliminary data.</text>
</comment>
<organism evidence="2 3">
    <name type="scientific">Nonomuraea polychroma</name>
    <dbReference type="NCBI Taxonomy" id="46176"/>
    <lineage>
        <taxon>Bacteria</taxon>
        <taxon>Bacillati</taxon>
        <taxon>Actinomycetota</taxon>
        <taxon>Actinomycetes</taxon>
        <taxon>Streptosporangiales</taxon>
        <taxon>Streptosporangiaceae</taxon>
        <taxon>Nonomuraea</taxon>
    </lineage>
</organism>
<sequence>MLVFVKLDDLVIPDTPACRGALELAGRYHSPSLLNHSIRAYLWAAAYAQVNGIAFDAELLYVSAMLHDIGLVAEFDSHTVPYEEAGGHVAWAFAAGAGWSPERRSRAAEVIVRHMWDEVPVAEDPEGHLLELSTGMDISGRRTEEIPAEVRREVLERHPRLAIAKEFAVCISEQGARKPESFAGRFVAGGILDRIARNPLDA</sequence>
<dbReference type="CDD" id="cd00077">
    <property type="entry name" value="HDc"/>
    <property type="match status" value="1"/>
</dbReference>
<dbReference type="Gene3D" id="1.10.3210.10">
    <property type="entry name" value="Hypothetical protein af1432"/>
    <property type="match status" value="1"/>
</dbReference>
<evidence type="ECO:0000259" key="1">
    <source>
        <dbReference type="SMART" id="SM00471"/>
    </source>
</evidence>
<evidence type="ECO:0000313" key="2">
    <source>
        <dbReference type="EMBL" id="RVX44259.1"/>
    </source>
</evidence>
<dbReference type="SUPFAM" id="SSF109604">
    <property type="entry name" value="HD-domain/PDEase-like"/>
    <property type="match status" value="1"/>
</dbReference>
<dbReference type="AlphaFoldDB" id="A0A438MEM4"/>
<name>A0A438MEM4_9ACTN</name>
<gene>
    <name evidence="2" type="ORF">EDD27_6988</name>
</gene>
<proteinExistence type="predicted"/>
<keyword evidence="3" id="KW-1185">Reference proteome</keyword>
<dbReference type="Pfam" id="PF01966">
    <property type="entry name" value="HD"/>
    <property type="match status" value="1"/>
</dbReference>
<dbReference type="PANTHER" id="PTHR35569">
    <property type="entry name" value="CYANAMIDE HYDRATASE DDI2-RELATED"/>
    <property type="match status" value="1"/>
</dbReference>
<reference evidence="2 3" key="1">
    <citation type="submission" date="2019-01" db="EMBL/GenBank/DDBJ databases">
        <title>Sequencing the genomes of 1000 actinobacteria strains.</title>
        <authorList>
            <person name="Klenk H.-P."/>
        </authorList>
    </citation>
    <scope>NUCLEOTIDE SEQUENCE [LARGE SCALE GENOMIC DNA]</scope>
    <source>
        <strain evidence="2 3">DSM 43925</strain>
    </source>
</reference>
<dbReference type="PANTHER" id="PTHR35569:SF1">
    <property type="entry name" value="CYANAMIDE HYDRATASE DDI2-RELATED"/>
    <property type="match status" value="1"/>
</dbReference>
<protein>
    <submittedName>
        <fullName evidence="2">HD domain-containing protein</fullName>
    </submittedName>
</protein>
<dbReference type="SMART" id="SM00471">
    <property type="entry name" value="HDc"/>
    <property type="match status" value="1"/>
</dbReference>
<feature type="domain" description="HD/PDEase" evidence="1">
    <location>
        <begin position="29"/>
        <end position="105"/>
    </location>
</feature>
<dbReference type="RefSeq" id="WP_241564409.1">
    <property type="nucleotide sequence ID" value="NZ_SAUN01000001.1"/>
</dbReference>
<dbReference type="EMBL" id="SAUN01000001">
    <property type="protein sequence ID" value="RVX44259.1"/>
    <property type="molecule type" value="Genomic_DNA"/>
</dbReference>
<accession>A0A438MEM4</accession>
<dbReference type="Proteomes" id="UP000284824">
    <property type="component" value="Unassembled WGS sequence"/>
</dbReference>
<evidence type="ECO:0000313" key="3">
    <source>
        <dbReference type="Proteomes" id="UP000284824"/>
    </source>
</evidence>